<evidence type="ECO:0000313" key="3">
    <source>
        <dbReference type="Proteomes" id="UP001344658"/>
    </source>
</evidence>
<evidence type="ECO:0008006" key="4">
    <source>
        <dbReference type="Google" id="ProtNLM"/>
    </source>
</evidence>
<comment type="caution">
    <text evidence="2">The sequence shown here is derived from an EMBL/GenBank/DDBJ whole genome shotgun (WGS) entry which is preliminary data.</text>
</comment>
<dbReference type="EMBL" id="JAZEWV010000040">
    <property type="protein sequence ID" value="MEE4546151.1"/>
    <property type="molecule type" value="Genomic_DNA"/>
</dbReference>
<name>A0ABU7PJZ2_9ACTN</name>
<organism evidence="2 3">
    <name type="scientific">Actinacidiphila polyblastidii</name>
    <dbReference type="NCBI Taxonomy" id="3110430"/>
    <lineage>
        <taxon>Bacteria</taxon>
        <taxon>Bacillati</taxon>
        <taxon>Actinomycetota</taxon>
        <taxon>Actinomycetes</taxon>
        <taxon>Kitasatosporales</taxon>
        <taxon>Streptomycetaceae</taxon>
        <taxon>Actinacidiphila</taxon>
    </lineage>
</organism>
<evidence type="ECO:0000313" key="2">
    <source>
        <dbReference type="EMBL" id="MEE4546151.1"/>
    </source>
</evidence>
<sequence length="363" mass="40504">MINLRSLSPRFRFDPLAHGLPPREVLDARRHRPPLPAYRLKEAQAIAAAARQDGDWQPAAAYVAAAGDDWDDRWRRAEFLQAVARDEDGWADAWVDAWCQAQPEDCDAATLHASLMVHKAWRIRGSGYAHQVPYARMAQFRALLPASIEAARRAAQLAPENPGPWVVMVTAARGARYSPDDFQPLWAELTARAPHHYEAHWQALQFWCAKWAGSDSLMLRFAEQAVDCAPEGSPLAAMYLHALQELKERHGSVRLTRGRKALLARTAASLATVPADDERMPPVRHLLAYHLGRAGLHDAALDQFRLIGPYCGAEPWNGGGDPAKVFDQARARSARWARNPYPGPDGPTATRRADVRRVPDTHW</sequence>
<feature type="region of interest" description="Disordered" evidence="1">
    <location>
        <begin position="335"/>
        <end position="363"/>
    </location>
</feature>
<feature type="compositionally biased region" description="Basic and acidic residues" evidence="1">
    <location>
        <begin position="351"/>
        <end position="363"/>
    </location>
</feature>
<keyword evidence="3" id="KW-1185">Reference proteome</keyword>
<protein>
    <recommendedName>
        <fullName evidence="4">DUF4034 domain-containing protein</fullName>
    </recommendedName>
</protein>
<evidence type="ECO:0000256" key="1">
    <source>
        <dbReference type="SAM" id="MobiDB-lite"/>
    </source>
</evidence>
<dbReference type="RefSeq" id="WP_330799854.1">
    <property type="nucleotide sequence ID" value="NZ_JAZEWV010000040.1"/>
</dbReference>
<proteinExistence type="predicted"/>
<gene>
    <name evidence="2" type="ORF">V2S66_29815</name>
</gene>
<accession>A0ABU7PJZ2</accession>
<dbReference type="Proteomes" id="UP001344658">
    <property type="component" value="Unassembled WGS sequence"/>
</dbReference>
<reference evidence="2 3" key="1">
    <citation type="submission" date="2023-12" db="EMBL/GenBank/DDBJ databases">
        <title>Streptomyces sp. V4-01.</title>
        <authorList>
            <person name="Somphong A."/>
            <person name="Phongsopitanun W."/>
        </authorList>
    </citation>
    <scope>NUCLEOTIDE SEQUENCE [LARGE SCALE GENOMIC DNA]</scope>
    <source>
        <strain evidence="2 3">V4-01</strain>
    </source>
</reference>